<dbReference type="SUPFAM" id="SSF52540">
    <property type="entry name" value="P-loop containing nucleoside triphosphate hydrolases"/>
    <property type="match status" value="1"/>
</dbReference>
<dbReference type="GeneID" id="35435954"/>
<protein>
    <recommendedName>
        <fullName evidence="7">NACHT domain-containing protein</fullName>
    </recommendedName>
</protein>
<evidence type="ECO:0000256" key="1">
    <source>
        <dbReference type="ARBA" id="ARBA00022737"/>
    </source>
</evidence>
<keyword evidence="6" id="KW-1185">Reference proteome</keyword>
<evidence type="ECO:0000256" key="2">
    <source>
        <dbReference type="ARBA" id="ARBA00023043"/>
    </source>
</evidence>
<gene>
    <name evidence="5" type="ORF">RHO25_012312</name>
</gene>
<dbReference type="Gene3D" id="1.25.40.20">
    <property type="entry name" value="Ankyrin repeat-containing domain"/>
    <property type="match status" value="3"/>
</dbReference>
<accession>A0ABZ0P7G8</accession>
<evidence type="ECO:0000313" key="5">
    <source>
        <dbReference type="EMBL" id="WPB07651.1"/>
    </source>
</evidence>
<dbReference type="PANTHER" id="PTHR24166">
    <property type="entry name" value="ROLLING PEBBLES, ISOFORM B"/>
    <property type="match status" value="1"/>
</dbReference>
<dbReference type="SUPFAM" id="SSF48403">
    <property type="entry name" value="Ankyrin repeat"/>
    <property type="match status" value="1"/>
</dbReference>
<dbReference type="Pfam" id="PF12796">
    <property type="entry name" value="Ank_2"/>
    <property type="match status" value="3"/>
</dbReference>
<dbReference type="EMBL" id="CP134192">
    <property type="protein sequence ID" value="WPB07651.1"/>
    <property type="molecule type" value="Genomic_DNA"/>
</dbReference>
<dbReference type="PANTHER" id="PTHR24166:SF48">
    <property type="entry name" value="PROTEIN VAPYRIN"/>
    <property type="match status" value="1"/>
</dbReference>
<organism evidence="5 6">
    <name type="scientific">Cercospora beticola</name>
    <name type="common">Sugarbeet leaf spot fungus</name>
    <dbReference type="NCBI Taxonomy" id="122368"/>
    <lineage>
        <taxon>Eukaryota</taxon>
        <taxon>Fungi</taxon>
        <taxon>Dikarya</taxon>
        <taxon>Ascomycota</taxon>
        <taxon>Pezizomycotina</taxon>
        <taxon>Dothideomycetes</taxon>
        <taxon>Dothideomycetidae</taxon>
        <taxon>Mycosphaerellales</taxon>
        <taxon>Mycosphaerellaceae</taxon>
        <taxon>Cercospora</taxon>
    </lineage>
</organism>
<dbReference type="InterPro" id="IPR056884">
    <property type="entry name" value="NPHP3-like_N"/>
</dbReference>
<feature type="domain" description="Nephrocystin 3-like N-terminal" evidence="4">
    <location>
        <begin position="286"/>
        <end position="453"/>
    </location>
</feature>
<evidence type="ECO:0008006" key="7">
    <source>
        <dbReference type="Google" id="ProtNLM"/>
    </source>
</evidence>
<keyword evidence="2" id="KW-0040">ANK repeat</keyword>
<dbReference type="Pfam" id="PF17107">
    <property type="entry name" value="SesA"/>
    <property type="match status" value="1"/>
</dbReference>
<dbReference type="SMART" id="SM00248">
    <property type="entry name" value="ANK"/>
    <property type="match status" value="11"/>
</dbReference>
<evidence type="ECO:0000313" key="6">
    <source>
        <dbReference type="Proteomes" id="UP001302367"/>
    </source>
</evidence>
<dbReference type="InterPro" id="IPR027417">
    <property type="entry name" value="P-loop_NTPase"/>
</dbReference>
<dbReference type="InterPro" id="IPR036770">
    <property type="entry name" value="Ankyrin_rpt-contain_sf"/>
</dbReference>
<keyword evidence="1" id="KW-0677">Repeat</keyword>
<feature type="domain" description="NACHT-NTPase and P-loop NTPases N-terminal" evidence="3">
    <location>
        <begin position="16"/>
        <end position="138"/>
    </location>
</feature>
<dbReference type="RefSeq" id="XP_065459589.1">
    <property type="nucleotide sequence ID" value="XM_065603517.1"/>
</dbReference>
<evidence type="ECO:0000259" key="3">
    <source>
        <dbReference type="Pfam" id="PF17107"/>
    </source>
</evidence>
<dbReference type="Proteomes" id="UP001302367">
    <property type="component" value="Chromosome 9"/>
</dbReference>
<dbReference type="Pfam" id="PF24883">
    <property type="entry name" value="NPHP3_N"/>
    <property type="match status" value="1"/>
</dbReference>
<reference evidence="5 6" key="1">
    <citation type="submission" date="2023-09" db="EMBL/GenBank/DDBJ databases">
        <title>Complete-Gapless Cercospora beticola genome.</title>
        <authorList>
            <person name="Wyatt N.A."/>
            <person name="Spanner R.E."/>
            <person name="Bolton M.D."/>
        </authorList>
    </citation>
    <scope>NUCLEOTIDE SEQUENCE [LARGE SCALE GENOMIC DNA]</scope>
    <source>
        <strain evidence="5">Cb09-40</strain>
    </source>
</reference>
<name>A0ABZ0P7G8_CERBT</name>
<dbReference type="InterPro" id="IPR002110">
    <property type="entry name" value="Ankyrin_rpt"/>
</dbReference>
<dbReference type="Gene3D" id="3.40.50.300">
    <property type="entry name" value="P-loop containing nucleotide triphosphate hydrolases"/>
    <property type="match status" value="1"/>
</dbReference>
<evidence type="ECO:0000259" key="4">
    <source>
        <dbReference type="Pfam" id="PF24883"/>
    </source>
</evidence>
<dbReference type="InterPro" id="IPR031352">
    <property type="entry name" value="SesA"/>
</dbReference>
<sequence>MSGLEGGAAVFSLVVGVIEIIHRAIEIYEAVNDKSGIPKTLKKVSEKLPSVEEILKSAEAQHKAGALKDIDKDTWASAEREVEKCKQACQELHDLLQSAYPKADSGRSERLWKGAKTVLSGKGKTAEALLKEISDYLTFLAQRKIVNNAALLEDIKSLVEELCPETTTTHMHNVNGDNIGTLHGDKNVNSGSGFQFTGSGGTYNFGGAQSEDNQWALLSLRHRHHKPFSEENSIILRKWISRSYGHSQSLTVPDSSPVRFEKIYKRISNDDPIATYQRLSGRKADNTTRWLVEHEDFQSWLSEDPAKHRLWLSGKVGSGKSTLVTTVIDECHANLKSGESSAVLMFFFNSHDDTALSFFESLTKQLIATLIGIDVPSSRDILSALETAYGNDISRPHIAQVFEDLVVPLCQILQQITLVIDGIDECRAAEVKQPWHWLERLLKLVQPRILITSEDQANISPRFKGFHRIRIDHLHNQFDIDTYINERIASKSSAGQVLYDESLRDEVKVTLHQKANGMFLWIHLVLNIILEDCETPAQVRKAVDEIPPDLQAVYSLCLENRRGTARPIKANLFLWTCAAPNPLSIGALGELIAMDLETGHVDTDEIPFADVLLKSGAGLITLDTSAIPNAQSDEHLVIPVHSTVRDFIFSERFRSLAAKASHQESWPLCVETGQWSENTFRTALGSLCLSHIKQRTSRELGSRPPPTRLVVPQPKVLQSVAWVQKILIGVRSKSAEMTAFLPVPGRNKTRVSTTNFLRYSIENWLVCNTNLASATANFPWLAKENQKSDLHTAAEFFEEISIERNDFYGIHPWKAAARTSNSHLSQMFAYAVANNHVPLIPLAQHGQMLAIHVAAKKGFASIIEELVNICNVNAMCPSRRQHVLHFIAENGTEDCLQPILSMNLDWNARNRDGRTALFVAMVAGHDDIVKALLEAEGFEVDEEATFCQVLLHWAVYHGHDKVKQLLLDTGKAAIDEEKEWYYDLLSWAARNGYDKIVQLLLDISKAASDEQNKWYDAILSWAAHNSYDEIVGPLLETGAVNSTDKDGLTPLYRASLRGLDKVVQLLLDTGEVDVNAATKDGRTPFYWAARFGHDKVVQLLIETGKVDVNAADKNAETSFYLAIYWGHDKVVRLLLETGNVNVNAANNNGETPLHCAASRGHEHVVQLLLGKGKAEVDAADHAGRTALISAASSSHDKVVQLLLTRSNADIKAADHKGQTALDYARSQGHERIVQLLERLSSDDFFDRTMAMIECTSAYGSTEE</sequence>
<proteinExistence type="predicted"/>
<dbReference type="InterPro" id="IPR050889">
    <property type="entry name" value="Dendritic_Spine_Reg/Scaffold"/>
</dbReference>